<dbReference type="EMBL" id="JBHSJF010000006">
    <property type="protein sequence ID" value="MFC5069296.1"/>
    <property type="molecule type" value="Genomic_DNA"/>
</dbReference>
<dbReference type="InterPro" id="IPR049201">
    <property type="entry name" value="DUF6867"/>
</dbReference>
<keyword evidence="4" id="KW-1185">Reference proteome</keyword>
<evidence type="ECO:0000313" key="3">
    <source>
        <dbReference type="EMBL" id="MFC5069296.1"/>
    </source>
</evidence>
<feature type="transmembrane region" description="Helical" evidence="1">
    <location>
        <begin position="12"/>
        <end position="30"/>
    </location>
</feature>
<protein>
    <submittedName>
        <fullName evidence="3">DUF6867 family protein</fullName>
    </submittedName>
</protein>
<feature type="domain" description="DUF6867" evidence="2">
    <location>
        <begin position="11"/>
        <end position="111"/>
    </location>
</feature>
<proteinExistence type="predicted"/>
<dbReference type="Proteomes" id="UP001595796">
    <property type="component" value="Unassembled WGS sequence"/>
</dbReference>
<keyword evidence="1" id="KW-1133">Transmembrane helix</keyword>
<gene>
    <name evidence="3" type="ORF">ACFPFW_14865</name>
</gene>
<accession>A0ABV9Z8T5</accession>
<evidence type="ECO:0000256" key="1">
    <source>
        <dbReference type="SAM" id="Phobius"/>
    </source>
</evidence>
<feature type="transmembrane region" description="Helical" evidence="1">
    <location>
        <begin position="42"/>
        <end position="61"/>
    </location>
</feature>
<feature type="transmembrane region" description="Helical" evidence="1">
    <location>
        <begin position="67"/>
        <end position="87"/>
    </location>
</feature>
<keyword evidence="1" id="KW-0472">Membrane</keyword>
<name>A0ABV9Z8T5_9HYPH</name>
<dbReference type="RefSeq" id="WP_114958269.1">
    <property type="nucleotide sequence ID" value="NZ_JBHSJF010000006.1"/>
</dbReference>
<organism evidence="3 4">
    <name type="scientific">Flaviflagellibacter deserti</name>
    <dbReference type="NCBI Taxonomy" id="2267266"/>
    <lineage>
        <taxon>Bacteria</taxon>
        <taxon>Pseudomonadati</taxon>
        <taxon>Pseudomonadota</taxon>
        <taxon>Alphaproteobacteria</taxon>
        <taxon>Hyphomicrobiales</taxon>
        <taxon>Flaviflagellibacter</taxon>
    </lineage>
</organism>
<reference evidence="4" key="1">
    <citation type="journal article" date="2019" name="Int. J. Syst. Evol. Microbiol.">
        <title>The Global Catalogue of Microorganisms (GCM) 10K type strain sequencing project: providing services to taxonomists for standard genome sequencing and annotation.</title>
        <authorList>
            <consortium name="The Broad Institute Genomics Platform"/>
            <consortium name="The Broad Institute Genome Sequencing Center for Infectious Disease"/>
            <person name="Wu L."/>
            <person name="Ma J."/>
        </authorList>
    </citation>
    <scope>NUCLEOTIDE SEQUENCE [LARGE SCALE GENOMIC DNA]</scope>
    <source>
        <strain evidence="4">CGMCC 1.16444</strain>
    </source>
</reference>
<evidence type="ECO:0000259" key="2">
    <source>
        <dbReference type="Pfam" id="PF21741"/>
    </source>
</evidence>
<keyword evidence="1" id="KW-0812">Transmembrane</keyword>
<dbReference type="Pfam" id="PF21741">
    <property type="entry name" value="DUF6867"/>
    <property type="match status" value="1"/>
</dbReference>
<comment type="caution">
    <text evidence="3">The sequence shown here is derived from an EMBL/GenBank/DDBJ whole genome shotgun (WGS) entry which is preliminary data.</text>
</comment>
<sequence length="117" mass="13067">MGILWEVGISDFIIVTLVLGCSAAMMTGRATAIGWEPAWRAVVWMIPLAAAVRFIHFALFHGTLLSAQFYLVDFIILSAAALLGHRLTRVRQMTRRYAWAVEPDGSFSWRLRNSDAA</sequence>
<evidence type="ECO:0000313" key="4">
    <source>
        <dbReference type="Proteomes" id="UP001595796"/>
    </source>
</evidence>